<dbReference type="EMBL" id="HACG01036071">
    <property type="protein sequence ID" value="CEK82936.1"/>
    <property type="molecule type" value="Transcribed_RNA"/>
</dbReference>
<reference evidence="3" key="1">
    <citation type="submission" date="2014-12" db="EMBL/GenBank/DDBJ databases">
        <title>Insight into the proteome of Arion vulgaris.</title>
        <authorList>
            <person name="Aradska J."/>
            <person name="Bulat T."/>
            <person name="Smidak R."/>
            <person name="Sarate P."/>
            <person name="Gangsoo J."/>
            <person name="Sialana F."/>
            <person name="Bilban M."/>
            <person name="Lubec G."/>
        </authorList>
    </citation>
    <scope>NUCLEOTIDE SEQUENCE</scope>
    <source>
        <tissue evidence="3">Skin</tissue>
    </source>
</reference>
<proteinExistence type="predicted"/>
<evidence type="ECO:0000259" key="1">
    <source>
        <dbReference type="Pfam" id="PF00685"/>
    </source>
</evidence>
<dbReference type="Pfam" id="PF00685">
    <property type="entry name" value="Sulfotransfer_1"/>
    <property type="match status" value="1"/>
</dbReference>
<dbReference type="GO" id="GO:0050659">
    <property type="term" value="F:N-acetylgalactosamine 4-sulfate 6-O-sulfotransferase activity"/>
    <property type="evidence" value="ECO:0007669"/>
    <property type="project" value="TreeGrafter"/>
</dbReference>
<organism evidence="3">
    <name type="scientific">Arion vulgaris</name>
    <dbReference type="NCBI Taxonomy" id="1028688"/>
    <lineage>
        <taxon>Eukaryota</taxon>
        <taxon>Metazoa</taxon>
        <taxon>Spiralia</taxon>
        <taxon>Lophotrochozoa</taxon>
        <taxon>Mollusca</taxon>
        <taxon>Gastropoda</taxon>
        <taxon>Heterobranchia</taxon>
        <taxon>Euthyneura</taxon>
        <taxon>Panpulmonata</taxon>
        <taxon>Eupulmonata</taxon>
        <taxon>Stylommatophora</taxon>
        <taxon>Helicina</taxon>
        <taxon>Arionoidea</taxon>
        <taxon>Arionidae</taxon>
        <taxon>Arion</taxon>
    </lineage>
</organism>
<accession>A0A0B7AQV4</accession>
<dbReference type="InterPro" id="IPR052654">
    <property type="entry name" value="CS_Sulfotransferase"/>
</dbReference>
<dbReference type="GO" id="GO:0019319">
    <property type="term" value="P:hexose biosynthetic process"/>
    <property type="evidence" value="ECO:0007669"/>
    <property type="project" value="TreeGrafter"/>
</dbReference>
<protein>
    <recommendedName>
        <fullName evidence="1">Sulfotransferase domain-containing protein</fullName>
    </recommendedName>
</protein>
<feature type="domain" description="Sulfotransferase" evidence="1">
    <location>
        <begin position="3"/>
        <end position="244"/>
    </location>
</feature>
<dbReference type="InterPro" id="IPR027417">
    <property type="entry name" value="P-loop_NTPase"/>
</dbReference>
<dbReference type="Gene3D" id="3.40.50.300">
    <property type="entry name" value="P-loop containing nucleotide triphosphate hydrolases"/>
    <property type="match status" value="1"/>
</dbReference>
<gene>
    <name evidence="3" type="primary">ORF134331</name>
    <name evidence="2" type="synonym">ORF134329</name>
</gene>
<evidence type="ECO:0000313" key="3">
    <source>
        <dbReference type="EMBL" id="CEK82937.1"/>
    </source>
</evidence>
<dbReference type="InterPro" id="IPR000863">
    <property type="entry name" value="Sulfotransferase_dom"/>
</dbReference>
<dbReference type="AlphaFoldDB" id="A0A0B7AQV4"/>
<sequence>MDKSGSTDLHSRLTQHPLVMSNQGKLGKETGYWPWRRYGILHKTKGERKLPLDDYLDMFKETGHLIETTNTTSLITGDATPMDLWDFRSWPMIPQNKGRKEPLVLTPHFVKYIHGEHSPKFIIQFREPVERLYSDYIFLHYGKDQYEFHNHSLQAIEMMNDCLRNSTRRLCYFSSELYQRLPTRIHLGCYSVFLQEWFSVFPQNAFLITRTDEYERDMTSTLTRVFQFLDLPLLSEFQMTKIINKERVRITPNKTGVILPETVEALRQFYDSCNKETAEM</sequence>
<name>A0A0B7AQV4_9EUPU</name>
<dbReference type="PANTHER" id="PTHR15723:SF0">
    <property type="entry name" value="CARBOHYDRATE SULFOTRANSFERASE 15"/>
    <property type="match status" value="1"/>
</dbReference>
<feature type="non-terminal residue" evidence="3">
    <location>
        <position position="280"/>
    </location>
</feature>
<evidence type="ECO:0000313" key="2">
    <source>
        <dbReference type="EMBL" id="CEK82936.1"/>
    </source>
</evidence>
<dbReference type="EMBL" id="HACG01036072">
    <property type="protein sequence ID" value="CEK82937.1"/>
    <property type="molecule type" value="Transcribed_RNA"/>
</dbReference>
<dbReference type="SUPFAM" id="SSF52540">
    <property type="entry name" value="P-loop containing nucleoside triphosphate hydrolases"/>
    <property type="match status" value="1"/>
</dbReference>
<dbReference type="PANTHER" id="PTHR15723">
    <property type="entry name" value="CARBOHYDRATE SULFOTRANSFERASE 15"/>
    <property type="match status" value="1"/>
</dbReference>